<dbReference type="EMBL" id="VUNF01000002">
    <property type="protein sequence ID" value="MST76400.1"/>
    <property type="molecule type" value="Genomic_DNA"/>
</dbReference>
<organism evidence="2 3">
    <name type="scientific">Segatella copri</name>
    <dbReference type="NCBI Taxonomy" id="165179"/>
    <lineage>
        <taxon>Bacteria</taxon>
        <taxon>Pseudomonadati</taxon>
        <taxon>Bacteroidota</taxon>
        <taxon>Bacteroidia</taxon>
        <taxon>Bacteroidales</taxon>
        <taxon>Prevotellaceae</taxon>
        <taxon>Segatella</taxon>
    </lineage>
</organism>
<protein>
    <submittedName>
        <fullName evidence="2">DUF3298 domain-containing protein</fullName>
    </submittedName>
</protein>
<dbReference type="Pfam" id="PF11738">
    <property type="entry name" value="DUF3298"/>
    <property type="match status" value="1"/>
</dbReference>
<dbReference type="AlphaFoldDB" id="A0A6I2TX95"/>
<name>A0A6I2TX95_9BACT</name>
<evidence type="ECO:0000313" key="3">
    <source>
        <dbReference type="Proteomes" id="UP000450161"/>
    </source>
</evidence>
<dbReference type="Gene3D" id="3.90.640.20">
    <property type="entry name" value="Heat-shock cognate protein, ATPase"/>
    <property type="match status" value="1"/>
</dbReference>
<reference evidence="2 3" key="1">
    <citation type="submission" date="2019-08" db="EMBL/GenBank/DDBJ databases">
        <title>In-depth cultivation of the pig gut microbiome towards novel bacterial diversity and tailored functional studies.</title>
        <authorList>
            <person name="Wylensek D."/>
            <person name="Hitch T.C.A."/>
            <person name="Clavel T."/>
        </authorList>
    </citation>
    <scope>NUCLEOTIDE SEQUENCE [LARGE SCALE GENOMIC DNA]</scope>
    <source>
        <strain evidence="2 3">LKV-178-WT-2C</strain>
    </source>
</reference>
<gene>
    <name evidence="2" type="ORF">FYJ72_01525</name>
</gene>
<dbReference type="Proteomes" id="UP000450161">
    <property type="component" value="Unassembled WGS sequence"/>
</dbReference>
<dbReference type="InterPro" id="IPR021729">
    <property type="entry name" value="DUF3298"/>
</dbReference>
<evidence type="ECO:0000259" key="1">
    <source>
        <dbReference type="Pfam" id="PF11738"/>
    </source>
</evidence>
<proteinExistence type="predicted"/>
<comment type="caution">
    <text evidence="2">The sequence shown here is derived from an EMBL/GenBank/DDBJ whole genome shotgun (WGS) entry which is preliminary data.</text>
</comment>
<sequence>MKKLLFIILMLAVLTGCHSLRMGVGLKGEVVEEDTLVLDGDTFTIQERIGDSLFIVWNYEHSDDKTPCYLLKYERNGFYYPQIEASDITSIDNTTEYVCIDEKDVYDIKNKKVLFAPPCNASGLCYLGEWKDLFLFASSDTLCFSDGKCFGLQDDVYCRIPRKKGFLNLVAGAQTIDVPFGDLYNSRQIAESKDISVERTIKDYHIKPRNKYESMDAGFNVDLEIPKGNTGADRSIREWMMTAVKDDAFFQLERYKDIPVGKCTSLRDMLHSLDDYGVLWEKLCRAKYQIEDTLEVRMTCDIKVKKVVDCQDYTTYYYRASLYNGGFHDLPREYYITYDKKKGVFVDVGNTVKPAMLQRFRHLVLESLKKEYDFNYERESSWEYFTNSIFSFHCPMVDTSGMDEVMQSFLVHNYSCDEWAGWTGYTEKAFTEKDFPLTHFAVLPEGIVLTYHPYQIDCFAAGEYHAVIPFKDANKCLMFDYSPYEDLKPKLQRFIKW</sequence>
<evidence type="ECO:0000313" key="2">
    <source>
        <dbReference type="EMBL" id="MST76400.1"/>
    </source>
</evidence>
<dbReference type="InterPro" id="IPR037126">
    <property type="entry name" value="PdaC/RsiV-like_sf"/>
</dbReference>
<dbReference type="PROSITE" id="PS51257">
    <property type="entry name" value="PROKAR_LIPOPROTEIN"/>
    <property type="match status" value="1"/>
</dbReference>
<accession>A0A6I2TX95</accession>
<feature type="domain" description="DUF3298" evidence="1">
    <location>
        <begin position="429"/>
        <end position="471"/>
    </location>
</feature>